<organism evidence="1 2">
    <name type="scientific">Chondromyces apiculatus DSM 436</name>
    <dbReference type="NCBI Taxonomy" id="1192034"/>
    <lineage>
        <taxon>Bacteria</taxon>
        <taxon>Pseudomonadati</taxon>
        <taxon>Myxococcota</taxon>
        <taxon>Polyangia</taxon>
        <taxon>Polyangiales</taxon>
        <taxon>Polyangiaceae</taxon>
        <taxon>Chondromyces</taxon>
    </lineage>
</organism>
<comment type="caution">
    <text evidence="1">The sequence shown here is derived from an EMBL/GenBank/DDBJ whole genome shotgun (WGS) entry which is preliminary data.</text>
</comment>
<dbReference type="AlphaFoldDB" id="A0A017TDB2"/>
<dbReference type="STRING" id="1192034.CAP_0767"/>
<dbReference type="Proteomes" id="UP000019678">
    <property type="component" value="Unassembled WGS sequence"/>
</dbReference>
<gene>
    <name evidence="1" type="ORF">CAP_0767</name>
</gene>
<name>A0A017TDB2_9BACT</name>
<accession>A0A017TDB2</accession>
<keyword evidence="2" id="KW-1185">Reference proteome</keyword>
<reference evidence="1 2" key="1">
    <citation type="submission" date="2013-05" db="EMBL/GenBank/DDBJ databases">
        <title>Genome assembly of Chondromyces apiculatus DSM 436.</title>
        <authorList>
            <person name="Sharma G."/>
            <person name="Khatri I."/>
            <person name="Kaur C."/>
            <person name="Mayilraj S."/>
            <person name="Subramanian S."/>
        </authorList>
    </citation>
    <scope>NUCLEOTIDE SEQUENCE [LARGE SCALE GENOMIC DNA]</scope>
    <source>
        <strain evidence="1 2">DSM 436</strain>
    </source>
</reference>
<protein>
    <submittedName>
        <fullName evidence="1">Uncharacterized protein</fullName>
    </submittedName>
</protein>
<dbReference type="EMBL" id="ASRX01000011">
    <property type="protein sequence ID" value="EYF07288.1"/>
    <property type="molecule type" value="Genomic_DNA"/>
</dbReference>
<evidence type="ECO:0000313" key="1">
    <source>
        <dbReference type="EMBL" id="EYF07288.1"/>
    </source>
</evidence>
<proteinExistence type="predicted"/>
<evidence type="ECO:0000313" key="2">
    <source>
        <dbReference type="Proteomes" id="UP000019678"/>
    </source>
</evidence>
<sequence>MNLLFTAGCGGEAPRDTAEGVDMQAFAYRYLHEEVDDATSQRIMQQIRAFSPDEYNEFQDALRELQPQVDDGLDWLVDELRYEADLRGMKTIDLTHADAPEVMTAIKARRALAQPAQDSLACGPLQVSCQSVKFGGHAPGGSCGWGCVSASGSDRTSNSPCEDFACDHRIWFNGLSQVVDGKTAAADCVILHYGGFASRYANGRTEVVVGVEGPLVCGILFDVTGVLQRELQVW</sequence>